<keyword evidence="4" id="KW-1185">Reference proteome</keyword>
<dbReference type="OMA" id="FMMAKEN"/>
<dbReference type="InterPro" id="IPR027482">
    <property type="entry name" value="Sec1-like_dom2"/>
</dbReference>
<dbReference type="AlphaFoldDB" id="A0A7J6SSS6"/>
<dbReference type="InterPro" id="IPR036045">
    <property type="entry name" value="Sec1-like_sf"/>
</dbReference>
<proteinExistence type="inferred from homology"/>
<dbReference type="InterPro" id="IPR043127">
    <property type="entry name" value="Sec-1-like_dom3a"/>
</dbReference>
<feature type="region of interest" description="Disordered" evidence="2">
    <location>
        <begin position="70"/>
        <end position="118"/>
    </location>
</feature>
<protein>
    <submittedName>
        <fullName evidence="3">Vacuolar protein sorting-associated protein 33B</fullName>
    </submittedName>
</protein>
<dbReference type="PANTHER" id="PTHR11679">
    <property type="entry name" value="VESICLE PROTEIN SORTING-ASSOCIATED"/>
    <property type="match status" value="1"/>
</dbReference>
<dbReference type="Gene3D" id="3.90.830.10">
    <property type="entry name" value="Syntaxin Binding Protein 1, Chain A, domain 2"/>
    <property type="match status" value="1"/>
</dbReference>
<feature type="non-terminal residue" evidence="3">
    <location>
        <position position="557"/>
    </location>
</feature>
<dbReference type="SUPFAM" id="SSF56815">
    <property type="entry name" value="Sec1/munc18-like (SM) proteins"/>
    <property type="match status" value="1"/>
</dbReference>
<evidence type="ECO:0000256" key="2">
    <source>
        <dbReference type="SAM" id="MobiDB-lite"/>
    </source>
</evidence>
<organism evidence="3 4">
    <name type="scientific">Perkinsus olseni</name>
    <name type="common">Perkinsus atlanticus</name>
    <dbReference type="NCBI Taxonomy" id="32597"/>
    <lineage>
        <taxon>Eukaryota</taxon>
        <taxon>Sar</taxon>
        <taxon>Alveolata</taxon>
        <taxon>Perkinsozoa</taxon>
        <taxon>Perkinsea</taxon>
        <taxon>Perkinsida</taxon>
        <taxon>Perkinsidae</taxon>
        <taxon>Perkinsus</taxon>
    </lineage>
</organism>
<dbReference type="Gene3D" id="1.25.40.850">
    <property type="match status" value="1"/>
</dbReference>
<name>A0A7J6SSS6_PEROL</name>
<dbReference type="Pfam" id="PF00995">
    <property type="entry name" value="Sec1"/>
    <property type="match status" value="1"/>
</dbReference>
<dbReference type="GO" id="GO:0016192">
    <property type="term" value="P:vesicle-mediated transport"/>
    <property type="evidence" value="ECO:0007669"/>
    <property type="project" value="InterPro"/>
</dbReference>
<comment type="similarity">
    <text evidence="1">Belongs to the STXBP/unc-18/SEC1 family.</text>
</comment>
<evidence type="ECO:0000256" key="1">
    <source>
        <dbReference type="ARBA" id="ARBA00009884"/>
    </source>
</evidence>
<dbReference type="Gene3D" id="3.40.50.1910">
    <property type="match status" value="2"/>
</dbReference>
<comment type="caution">
    <text evidence="3">The sequence shown here is derived from an EMBL/GenBank/DDBJ whole genome shotgun (WGS) entry which is preliminary data.</text>
</comment>
<dbReference type="InterPro" id="IPR043155">
    <property type="entry name" value="VPS33_dom3b"/>
</dbReference>
<dbReference type="EMBL" id="JABANO010016174">
    <property type="protein sequence ID" value="KAF4735612.1"/>
    <property type="molecule type" value="Genomic_DNA"/>
</dbReference>
<dbReference type="Proteomes" id="UP000553632">
    <property type="component" value="Unassembled WGS sequence"/>
</dbReference>
<dbReference type="InterPro" id="IPR001619">
    <property type="entry name" value="Sec1-like"/>
</dbReference>
<evidence type="ECO:0000313" key="3">
    <source>
        <dbReference type="EMBL" id="KAF4735612.1"/>
    </source>
</evidence>
<evidence type="ECO:0000313" key="4">
    <source>
        <dbReference type="Proteomes" id="UP000553632"/>
    </source>
</evidence>
<sequence length="557" mass="60746">AFRDFHIRSDPTPLSLLAETLHDLQRNFGAGLGVSQQAGRRVLKMNAIGTAAKYVVDYVLRLAKEDDEAGAPVDEGEKAAFTGDGSSQPRPRAPPIGHLVTPEASAGPSLGGGRRKPLLPETVTSKGLKIEEFIVIDRRTDLFSVLCTQFTYESLLDRCLGIRYGLTSMARYIDVGEPILPERKTVVLNSNDKLFDRIRDLRMEVLGPLLHKKASQIQETYSEKDRLSDIPQMKMYMDKFKSAQADHASLADHVNLASFTSALTQMPWFQQQWQVEDGLMSGAITPAQLVDIVNDMMEPNLPQPVKEGQQPVRMQPCCFSLPVIALSDSGIPTARYVLRLICLCSVVNGGIKMKTLKALTKNLIEWYGPKLIVPLLHHMTACGLLKVSSDSGADLVSSGSGKWQRMKQAFNLVVAGGGPEDDDGESDPGSNIAADTGIAYAYSGYAPLSVRLVELTESEPNGWRGAAENLNLLWGPAIEVACGARPEVLPGSVDQEGTVGKGDKVVVVCFVGGVTYGEIAALRRLSAVERKGRRFLVVTTEMLSHEKLFNEIINEQL</sequence>
<accession>A0A7J6SSS6</accession>
<gene>
    <name evidence="3" type="primary">VPS33B_6</name>
    <name evidence="3" type="ORF">FOZ63_033147</name>
</gene>
<reference evidence="3 4" key="1">
    <citation type="submission" date="2020-04" db="EMBL/GenBank/DDBJ databases">
        <title>Perkinsus olseni comparative genomics.</title>
        <authorList>
            <person name="Bogema D.R."/>
        </authorList>
    </citation>
    <scope>NUCLEOTIDE SEQUENCE [LARGE SCALE GENOMIC DNA]</scope>
    <source>
        <strain evidence="3 4">ATCC PRA-207</strain>
    </source>
</reference>